<dbReference type="InterPro" id="IPR045864">
    <property type="entry name" value="aa-tRNA-synth_II/BPL/LPL"/>
</dbReference>
<dbReference type="InterPro" id="IPR050664">
    <property type="entry name" value="Octanoyltrans_LipM/LipL"/>
</dbReference>
<dbReference type="AlphaFoldDB" id="A0A841GKQ2"/>
<evidence type="ECO:0000313" key="3">
    <source>
        <dbReference type="Proteomes" id="UP000555828"/>
    </source>
</evidence>
<evidence type="ECO:0000313" key="2">
    <source>
        <dbReference type="EMBL" id="MBB6062575.1"/>
    </source>
</evidence>
<dbReference type="SUPFAM" id="SSF55681">
    <property type="entry name" value="Class II aaRS and biotin synthetases"/>
    <property type="match status" value="1"/>
</dbReference>
<gene>
    <name evidence="2" type="ORF">HNP65_001013</name>
</gene>
<proteinExistence type="predicted"/>
<keyword evidence="3" id="KW-1185">Reference proteome</keyword>
<protein>
    <submittedName>
        <fullName evidence="2">Lipoate-protein ligase A</fullName>
        <ecNumber evidence="2">6.3.1.20</ecNumber>
    </submittedName>
</protein>
<comment type="caution">
    <text evidence="2">The sequence shown here is derived from an EMBL/GenBank/DDBJ whole genome shotgun (WGS) entry which is preliminary data.</text>
</comment>
<dbReference type="PROSITE" id="PS51733">
    <property type="entry name" value="BPL_LPL_CATALYTIC"/>
    <property type="match status" value="1"/>
</dbReference>
<dbReference type="PANTHER" id="PTHR43679">
    <property type="entry name" value="OCTANOYLTRANSFERASE LIPM-RELATED"/>
    <property type="match status" value="1"/>
</dbReference>
<dbReference type="InterPro" id="IPR004143">
    <property type="entry name" value="BPL_LPL_catalytic"/>
</dbReference>
<organism evidence="2 3">
    <name type="scientific">Thermosipho japonicus</name>
    <dbReference type="NCBI Taxonomy" id="90323"/>
    <lineage>
        <taxon>Bacteria</taxon>
        <taxon>Thermotogati</taxon>
        <taxon>Thermotogota</taxon>
        <taxon>Thermotogae</taxon>
        <taxon>Thermotogales</taxon>
        <taxon>Fervidobacteriaceae</taxon>
        <taxon>Thermosipho</taxon>
    </lineage>
</organism>
<sequence length="238" mass="27303">MFYIETWKIPGDLNMAIDYVLGKSQSSYFRLYTWKNPTLSLGKNQSVEVVNTTYLKENGIDCVKRPTGGRAVLHSEELTYSFIIPNTDPLYRLSVLKLYKEISTIIVEALNNIGIPAEIVSHSSRGNTQLCFDAPSWYEIVLNEKKIIGSAQMRTKSFVLQHGSIVLKTTTGIEKCFKDGNEPITQYGLDLAKEIDIEELKNSLYKSFSKRFQLKRFEKINEIISLAENERMKFKCYI</sequence>
<evidence type="ECO:0000259" key="1">
    <source>
        <dbReference type="PROSITE" id="PS51733"/>
    </source>
</evidence>
<reference evidence="2 3" key="1">
    <citation type="submission" date="2020-08" db="EMBL/GenBank/DDBJ databases">
        <title>Genomic Encyclopedia of Type Strains, Phase IV (KMG-IV): sequencing the most valuable type-strain genomes for metagenomic binning, comparative biology and taxonomic classification.</title>
        <authorList>
            <person name="Goeker M."/>
        </authorList>
    </citation>
    <scope>NUCLEOTIDE SEQUENCE [LARGE SCALE GENOMIC DNA]</scope>
    <source>
        <strain evidence="2 3">DSM 13481</strain>
    </source>
</reference>
<dbReference type="EMBL" id="JACHEX010000002">
    <property type="protein sequence ID" value="MBB6062575.1"/>
    <property type="molecule type" value="Genomic_DNA"/>
</dbReference>
<feature type="domain" description="BPL/LPL catalytic" evidence="1">
    <location>
        <begin position="23"/>
        <end position="216"/>
    </location>
</feature>
<dbReference type="Pfam" id="PF21948">
    <property type="entry name" value="LplA-B_cat"/>
    <property type="match status" value="1"/>
</dbReference>
<dbReference type="Gene3D" id="3.30.930.10">
    <property type="entry name" value="Bira Bifunctional Protein, Domain 2"/>
    <property type="match status" value="1"/>
</dbReference>
<dbReference type="GO" id="GO:0016979">
    <property type="term" value="F:lipoate-protein ligase activity"/>
    <property type="evidence" value="ECO:0007669"/>
    <property type="project" value="UniProtKB-EC"/>
</dbReference>
<dbReference type="EC" id="6.3.1.20" evidence="2"/>
<dbReference type="CDD" id="cd16443">
    <property type="entry name" value="LplA"/>
    <property type="match status" value="1"/>
</dbReference>
<name>A0A841GKQ2_9BACT</name>
<dbReference type="PANTHER" id="PTHR43679:SF2">
    <property type="entry name" value="OCTANOYL-[GCVH]:PROTEIN N-OCTANOYLTRANSFERASE"/>
    <property type="match status" value="1"/>
</dbReference>
<dbReference type="Proteomes" id="UP000555828">
    <property type="component" value="Unassembled WGS sequence"/>
</dbReference>
<accession>A0A841GKQ2</accession>
<dbReference type="RefSeq" id="WP_184619234.1">
    <property type="nucleotide sequence ID" value="NZ_JACHEX010000002.1"/>
</dbReference>
<keyword evidence="2" id="KW-0436">Ligase</keyword>